<reference evidence="3 4" key="1">
    <citation type="submission" date="2024-01" db="EMBL/GenBank/DDBJ databases">
        <title>A telomere-to-telomere, gap-free genome of sweet tea (Lithocarpus litseifolius).</title>
        <authorList>
            <person name="Zhou J."/>
        </authorList>
    </citation>
    <scope>NUCLEOTIDE SEQUENCE [LARGE SCALE GENOMIC DNA]</scope>
    <source>
        <strain evidence="3">Zhou-2022a</strain>
        <tissue evidence="3">Leaf</tissue>
    </source>
</reference>
<dbReference type="GO" id="GO:0071218">
    <property type="term" value="P:cellular response to misfolded protein"/>
    <property type="evidence" value="ECO:0007669"/>
    <property type="project" value="TreeGrafter"/>
</dbReference>
<evidence type="ECO:0000259" key="2">
    <source>
        <dbReference type="PROSITE" id="PS50076"/>
    </source>
</evidence>
<dbReference type="CDD" id="cd06257">
    <property type="entry name" value="DnaJ"/>
    <property type="match status" value="1"/>
</dbReference>
<evidence type="ECO:0000256" key="1">
    <source>
        <dbReference type="SAM" id="MobiDB-lite"/>
    </source>
</evidence>
<dbReference type="SMART" id="SM00271">
    <property type="entry name" value="DnaJ"/>
    <property type="match status" value="1"/>
</dbReference>
<feature type="region of interest" description="Disordered" evidence="1">
    <location>
        <begin position="38"/>
        <end position="109"/>
    </location>
</feature>
<feature type="compositionally biased region" description="Polar residues" evidence="1">
    <location>
        <begin position="74"/>
        <end position="95"/>
    </location>
</feature>
<gene>
    <name evidence="3" type="ORF">SO802_024377</name>
</gene>
<dbReference type="Gene3D" id="1.10.287.110">
    <property type="entry name" value="DnaJ domain"/>
    <property type="match status" value="1"/>
</dbReference>
<dbReference type="GO" id="GO:0030544">
    <property type="term" value="F:Hsp70 protein binding"/>
    <property type="evidence" value="ECO:0007669"/>
    <property type="project" value="TreeGrafter"/>
</dbReference>
<dbReference type="PRINTS" id="PR00625">
    <property type="entry name" value="JDOMAIN"/>
</dbReference>
<dbReference type="InterPro" id="IPR036869">
    <property type="entry name" value="J_dom_sf"/>
</dbReference>
<dbReference type="PANTHER" id="PTHR43908:SF3">
    <property type="entry name" value="AT29763P-RELATED"/>
    <property type="match status" value="1"/>
</dbReference>
<sequence length="199" mass="22171">MSHEAKPHYEKETVAHRNHFVVVWGVCGSAVLSLSRSSFLPPPIRAPAQPRSERRSELLPSADPSANGPGDPQPQRSSGPTNNGTSAPSKPSDQPSVRHRGPSSSASASASYTEEQIAIVRQIKKKKDYYEILGVEKSCTVEDVRKAYRKLSLKVHPDKNKAPDAEEAFKAVSKAFQCLSNEEEIFRRYYYLNKFLLLF</sequence>
<name>A0AAW2C8X2_9ROSI</name>
<organism evidence="3 4">
    <name type="scientific">Lithocarpus litseifolius</name>
    <dbReference type="NCBI Taxonomy" id="425828"/>
    <lineage>
        <taxon>Eukaryota</taxon>
        <taxon>Viridiplantae</taxon>
        <taxon>Streptophyta</taxon>
        <taxon>Embryophyta</taxon>
        <taxon>Tracheophyta</taxon>
        <taxon>Spermatophyta</taxon>
        <taxon>Magnoliopsida</taxon>
        <taxon>eudicotyledons</taxon>
        <taxon>Gunneridae</taxon>
        <taxon>Pentapetalae</taxon>
        <taxon>rosids</taxon>
        <taxon>fabids</taxon>
        <taxon>Fagales</taxon>
        <taxon>Fagaceae</taxon>
        <taxon>Lithocarpus</taxon>
    </lineage>
</organism>
<dbReference type="AlphaFoldDB" id="A0AAW2C8X2"/>
<dbReference type="GO" id="GO:0005789">
    <property type="term" value="C:endoplasmic reticulum membrane"/>
    <property type="evidence" value="ECO:0007669"/>
    <property type="project" value="TreeGrafter"/>
</dbReference>
<dbReference type="InterPro" id="IPR001623">
    <property type="entry name" value="DnaJ_domain"/>
</dbReference>
<comment type="caution">
    <text evidence="3">The sequence shown here is derived from an EMBL/GenBank/DDBJ whole genome shotgun (WGS) entry which is preliminary data.</text>
</comment>
<feature type="domain" description="J" evidence="2">
    <location>
        <begin position="128"/>
        <end position="194"/>
    </location>
</feature>
<accession>A0AAW2C8X2</accession>
<dbReference type="Pfam" id="PF00226">
    <property type="entry name" value="DnaJ"/>
    <property type="match status" value="1"/>
</dbReference>
<proteinExistence type="predicted"/>
<dbReference type="PANTHER" id="PTHR43908">
    <property type="entry name" value="AT29763P-RELATED"/>
    <property type="match status" value="1"/>
</dbReference>
<protein>
    <recommendedName>
        <fullName evidence="2">J domain-containing protein</fullName>
    </recommendedName>
</protein>
<dbReference type="Proteomes" id="UP001459277">
    <property type="component" value="Unassembled WGS sequence"/>
</dbReference>
<keyword evidence="4" id="KW-1185">Reference proteome</keyword>
<evidence type="ECO:0000313" key="4">
    <source>
        <dbReference type="Proteomes" id="UP001459277"/>
    </source>
</evidence>
<dbReference type="SUPFAM" id="SSF46565">
    <property type="entry name" value="Chaperone J-domain"/>
    <property type="match status" value="1"/>
</dbReference>
<dbReference type="PROSITE" id="PS50076">
    <property type="entry name" value="DNAJ_2"/>
    <property type="match status" value="1"/>
</dbReference>
<dbReference type="EMBL" id="JAZDWU010000008">
    <property type="protein sequence ID" value="KAK9994674.1"/>
    <property type="molecule type" value="Genomic_DNA"/>
</dbReference>
<evidence type="ECO:0000313" key="3">
    <source>
        <dbReference type="EMBL" id="KAK9994674.1"/>
    </source>
</evidence>
<dbReference type="InterPro" id="IPR051100">
    <property type="entry name" value="DnaJ_subfamily_B/C"/>
</dbReference>